<dbReference type="AlphaFoldDB" id="A0A5N1JAS3"/>
<evidence type="ECO:0008006" key="4">
    <source>
        <dbReference type="Google" id="ProtNLM"/>
    </source>
</evidence>
<feature type="transmembrane region" description="Helical" evidence="1">
    <location>
        <begin position="12"/>
        <end position="33"/>
    </location>
</feature>
<dbReference type="Proteomes" id="UP000326344">
    <property type="component" value="Unassembled WGS sequence"/>
</dbReference>
<reference evidence="2 3" key="1">
    <citation type="submission" date="2019-09" db="EMBL/GenBank/DDBJ databases">
        <title>Genome Sequence of Larkinella sp MA1.</title>
        <authorList>
            <person name="Srinivasan S."/>
        </authorList>
    </citation>
    <scope>NUCLEOTIDE SEQUENCE [LARGE SCALE GENOMIC DNA]</scope>
    <source>
        <strain evidence="2 3">MA1</strain>
    </source>
</reference>
<proteinExistence type="predicted"/>
<accession>A0A5N1JAS3</accession>
<keyword evidence="1" id="KW-0812">Transmembrane</keyword>
<comment type="caution">
    <text evidence="2">The sequence shown here is derived from an EMBL/GenBank/DDBJ whole genome shotgun (WGS) entry which is preliminary data.</text>
</comment>
<feature type="transmembrane region" description="Helical" evidence="1">
    <location>
        <begin position="144"/>
        <end position="166"/>
    </location>
</feature>
<keyword evidence="3" id="KW-1185">Reference proteome</keyword>
<gene>
    <name evidence="2" type="ORF">F0P93_27860</name>
</gene>
<dbReference type="EMBL" id="VTWS01000010">
    <property type="protein sequence ID" value="KAA9346403.1"/>
    <property type="molecule type" value="Genomic_DNA"/>
</dbReference>
<organism evidence="2 3">
    <name type="scientific">Larkinella humicola</name>
    <dbReference type="NCBI Taxonomy" id="2607654"/>
    <lineage>
        <taxon>Bacteria</taxon>
        <taxon>Pseudomonadati</taxon>
        <taxon>Bacteroidota</taxon>
        <taxon>Cytophagia</taxon>
        <taxon>Cytophagales</taxon>
        <taxon>Spirosomataceae</taxon>
        <taxon>Larkinella</taxon>
    </lineage>
</organism>
<keyword evidence="1" id="KW-0472">Membrane</keyword>
<feature type="transmembrane region" description="Helical" evidence="1">
    <location>
        <begin position="287"/>
        <end position="309"/>
    </location>
</feature>
<name>A0A5N1JAS3_9BACT</name>
<keyword evidence="1" id="KW-1133">Transmembrane helix</keyword>
<sequence>MLRELVVFLGKLYRLVVSLMVVALLAAVAWWFWHLYEDERLQNQFLKEGNVVEVQVAGVDATQRSYRDMLGNSRYITFPYRQKSYTIRVVFDTAWVSSGDHIRLLYHPQRDEFRQQQVDRKPGRVESRLVNWSSVRGFSKENKLLLGFLVVVTSLFFFAGGVLVSLTGWTFLQTIARLVLMAVLGIAAVFFTYDTWEYVQYYQHVKTNGKPMDVTVLDTDRHRVGRSTQRSSFAMYDYDAEFNYKAEKWIIPITEAEFETLKPNDKLRVLYDSSLPDFMSATYSGNYAQAIVPAFCWVLFLVVGWNTVFKSSRKQQPG</sequence>
<protein>
    <recommendedName>
        <fullName evidence="4">DUF3592 domain-containing protein</fullName>
    </recommendedName>
</protein>
<evidence type="ECO:0000313" key="2">
    <source>
        <dbReference type="EMBL" id="KAA9346403.1"/>
    </source>
</evidence>
<feature type="transmembrane region" description="Helical" evidence="1">
    <location>
        <begin position="178"/>
        <end position="196"/>
    </location>
</feature>
<evidence type="ECO:0000256" key="1">
    <source>
        <dbReference type="SAM" id="Phobius"/>
    </source>
</evidence>
<dbReference type="RefSeq" id="WP_150881090.1">
    <property type="nucleotide sequence ID" value="NZ_VTWS01000010.1"/>
</dbReference>
<evidence type="ECO:0000313" key="3">
    <source>
        <dbReference type="Proteomes" id="UP000326344"/>
    </source>
</evidence>